<evidence type="ECO:0000256" key="6">
    <source>
        <dbReference type="SAM" id="Phobius"/>
    </source>
</evidence>
<dbReference type="PANTHER" id="PTHR43791:SF48">
    <property type="entry name" value="TRANSPORTER, PUTATIVE (AFU_ORTHOLOGUE AFUA_4G01000)-RELATED"/>
    <property type="match status" value="1"/>
</dbReference>
<evidence type="ECO:0000256" key="5">
    <source>
        <dbReference type="ARBA" id="ARBA00023136"/>
    </source>
</evidence>
<dbReference type="AlphaFoldDB" id="A0A8H7IZC4"/>
<keyword evidence="2" id="KW-0813">Transport</keyword>
<evidence type="ECO:0000259" key="7">
    <source>
        <dbReference type="PROSITE" id="PS50850"/>
    </source>
</evidence>
<feature type="transmembrane region" description="Helical" evidence="6">
    <location>
        <begin position="93"/>
        <end position="110"/>
    </location>
</feature>
<feature type="transmembrane region" description="Helical" evidence="6">
    <location>
        <begin position="55"/>
        <end position="72"/>
    </location>
</feature>
<protein>
    <recommendedName>
        <fullName evidence="7">Major facilitator superfamily (MFS) profile domain-containing protein</fullName>
    </recommendedName>
</protein>
<dbReference type="PROSITE" id="PS50850">
    <property type="entry name" value="MFS"/>
    <property type="match status" value="1"/>
</dbReference>
<reference evidence="8" key="1">
    <citation type="submission" date="2018-12" db="EMBL/GenBank/DDBJ databases">
        <authorList>
            <person name="Syme R.A."/>
            <person name="Farfan-Caceres L."/>
            <person name="Lichtenzveig J."/>
        </authorList>
    </citation>
    <scope>NUCLEOTIDE SEQUENCE</scope>
    <source>
        <strain evidence="8">Al4</strain>
    </source>
</reference>
<accession>A0A8H7IZC4</accession>
<keyword evidence="5 6" id="KW-0472">Membrane</keyword>
<name>A0A8H7IZC4_9PLEO</name>
<gene>
    <name evidence="8" type="ORF">EKO04_008938</name>
</gene>
<dbReference type="Gene3D" id="1.20.1250.20">
    <property type="entry name" value="MFS general substrate transporter like domains"/>
    <property type="match status" value="1"/>
</dbReference>
<dbReference type="Proteomes" id="UP000651452">
    <property type="component" value="Unassembled WGS sequence"/>
</dbReference>
<dbReference type="PANTHER" id="PTHR43791">
    <property type="entry name" value="PERMEASE-RELATED"/>
    <property type="match status" value="1"/>
</dbReference>
<evidence type="ECO:0000256" key="4">
    <source>
        <dbReference type="ARBA" id="ARBA00022989"/>
    </source>
</evidence>
<evidence type="ECO:0000313" key="8">
    <source>
        <dbReference type="EMBL" id="KAF9693402.1"/>
    </source>
</evidence>
<reference evidence="8" key="2">
    <citation type="submission" date="2020-09" db="EMBL/GenBank/DDBJ databases">
        <title>Reference genome assembly for Australian Ascochyta lentis isolate Al4.</title>
        <authorList>
            <person name="Lee R.C."/>
            <person name="Farfan-Caceres L.M."/>
            <person name="Debler J.W."/>
            <person name="Williams A.H."/>
            <person name="Henares B.M."/>
        </authorList>
    </citation>
    <scope>NUCLEOTIDE SEQUENCE</scope>
    <source>
        <strain evidence="8">Al4</strain>
    </source>
</reference>
<dbReference type="GO" id="GO:0016020">
    <property type="term" value="C:membrane"/>
    <property type="evidence" value="ECO:0007669"/>
    <property type="project" value="UniProtKB-SubCell"/>
</dbReference>
<comment type="subcellular location">
    <subcellularLocation>
        <location evidence="1">Membrane</location>
        <topology evidence="1">Multi-pass membrane protein</topology>
    </subcellularLocation>
</comment>
<feature type="transmembrane region" description="Helical" evidence="6">
    <location>
        <begin position="125"/>
        <end position="144"/>
    </location>
</feature>
<dbReference type="InterPro" id="IPR020846">
    <property type="entry name" value="MFS_dom"/>
</dbReference>
<evidence type="ECO:0000256" key="1">
    <source>
        <dbReference type="ARBA" id="ARBA00004141"/>
    </source>
</evidence>
<keyword evidence="3 6" id="KW-0812">Transmembrane</keyword>
<sequence length="165" mass="18325">MADAHHEKNTASLHEDLKSDNTHTVAEHGHAATDIYGNALLTFDPKAEARLRWKIDLYIIPTVALLYLFCFIDRANIGNARLAGLEKDLGLKGYDYNQVLSVFYISYIIFEIPSNICCKWLGPGWFIPGTSLCFGIASIGTAFVHDIHSMCGVRFVLGIFEAGML</sequence>
<comment type="caution">
    <text evidence="8">The sequence shown here is derived from an EMBL/GenBank/DDBJ whole genome shotgun (WGS) entry which is preliminary data.</text>
</comment>
<evidence type="ECO:0000313" key="9">
    <source>
        <dbReference type="Proteomes" id="UP000651452"/>
    </source>
</evidence>
<evidence type="ECO:0000256" key="3">
    <source>
        <dbReference type="ARBA" id="ARBA00022692"/>
    </source>
</evidence>
<evidence type="ECO:0000256" key="2">
    <source>
        <dbReference type="ARBA" id="ARBA00022448"/>
    </source>
</evidence>
<organism evidence="8 9">
    <name type="scientific">Ascochyta lentis</name>
    <dbReference type="NCBI Taxonomy" id="205686"/>
    <lineage>
        <taxon>Eukaryota</taxon>
        <taxon>Fungi</taxon>
        <taxon>Dikarya</taxon>
        <taxon>Ascomycota</taxon>
        <taxon>Pezizomycotina</taxon>
        <taxon>Dothideomycetes</taxon>
        <taxon>Pleosporomycetidae</taxon>
        <taxon>Pleosporales</taxon>
        <taxon>Pleosporineae</taxon>
        <taxon>Didymellaceae</taxon>
        <taxon>Ascochyta</taxon>
    </lineage>
</organism>
<feature type="domain" description="Major facilitator superfamily (MFS) profile" evidence="7">
    <location>
        <begin position="59"/>
        <end position="165"/>
    </location>
</feature>
<dbReference type="SUPFAM" id="SSF103473">
    <property type="entry name" value="MFS general substrate transporter"/>
    <property type="match status" value="1"/>
</dbReference>
<dbReference type="GO" id="GO:0022857">
    <property type="term" value="F:transmembrane transporter activity"/>
    <property type="evidence" value="ECO:0007669"/>
    <property type="project" value="InterPro"/>
</dbReference>
<proteinExistence type="predicted"/>
<dbReference type="OrthoDB" id="2985014at2759"/>
<dbReference type="EMBL" id="RZGK01000016">
    <property type="protein sequence ID" value="KAF9693402.1"/>
    <property type="molecule type" value="Genomic_DNA"/>
</dbReference>
<keyword evidence="9" id="KW-1185">Reference proteome</keyword>
<keyword evidence="4 6" id="KW-1133">Transmembrane helix</keyword>
<dbReference type="InterPro" id="IPR036259">
    <property type="entry name" value="MFS_trans_sf"/>
</dbReference>